<protein>
    <submittedName>
        <fullName evidence="2">Uncharacterized protein</fullName>
    </submittedName>
</protein>
<sequence length="129" mass="14882">MRTDIDHYINHVFRCLKQKKLSANTREQQQSFTSTAPFELISIDFVHLERSSGGTSRLPVDLMFHLPEKQEVTGYPVYVRKWKTAMQEAYKRASASRGEGDEAKQQRIRSTGDRVLMRNLTPREGPGKL</sequence>
<organism evidence="2 3">
    <name type="scientific">Paramuricea clavata</name>
    <name type="common">Red gorgonian</name>
    <name type="synonym">Violescent sea-whip</name>
    <dbReference type="NCBI Taxonomy" id="317549"/>
    <lineage>
        <taxon>Eukaryota</taxon>
        <taxon>Metazoa</taxon>
        <taxon>Cnidaria</taxon>
        <taxon>Anthozoa</taxon>
        <taxon>Octocorallia</taxon>
        <taxon>Malacalcyonacea</taxon>
        <taxon>Plexauridae</taxon>
        <taxon>Paramuricea</taxon>
    </lineage>
</organism>
<name>A0A7D9JDB6_PARCT</name>
<reference evidence="2" key="1">
    <citation type="submission" date="2020-04" db="EMBL/GenBank/DDBJ databases">
        <authorList>
            <person name="Alioto T."/>
            <person name="Alioto T."/>
            <person name="Gomez Garrido J."/>
        </authorList>
    </citation>
    <scope>NUCLEOTIDE SEQUENCE</scope>
    <source>
        <strain evidence="2">A484AB</strain>
    </source>
</reference>
<evidence type="ECO:0000256" key="1">
    <source>
        <dbReference type="SAM" id="MobiDB-lite"/>
    </source>
</evidence>
<dbReference type="Proteomes" id="UP001152795">
    <property type="component" value="Unassembled WGS sequence"/>
</dbReference>
<evidence type="ECO:0000313" key="2">
    <source>
        <dbReference type="EMBL" id="CAB4027285.1"/>
    </source>
</evidence>
<feature type="compositionally biased region" description="Basic and acidic residues" evidence="1">
    <location>
        <begin position="98"/>
        <end position="116"/>
    </location>
</feature>
<evidence type="ECO:0000313" key="3">
    <source>
        <dbReference type="Proteomes" id="UP001152795"/>
    </source>
</evidence>
<proteinExistence type="predicted"/>
<dbReference type="EMBL" id="CACRXK020014710">
    <property type="protein sequence ID" value="CAB4027285.1"/>
    <property type="molecule type" value="Genomic_DNA"/>
</dbReference>
<accession>A0A7D9JDB6</accession>
<gene>
    <name evidence="2" type="ORF">PACLA_8A047693</name>
</gene>
<dbReference type="AlphaFoldDB" id="A0A7D9JDB6"/>
<comment type="caution">
    <text evidence="2">The sequence shown here is derived from an EMBL/GenBank/DDBJ whole genome shotgun (WGS) entry which is preliminary data.</text>
</comment>
<feature type="region of interest" description="Disordered" evidence="1">
    <location>
        <begin position="90"/>
        <end position="129"/>
    </location>
</feature>
<keyword evidence="3" id="KW-1185">Reference proteome</keyword>